<dbReference type="PROSITE" id="PS51375">
    <property type="entry name" value="PPR"/>
    <property type="match status" value="4"/>
</dbReference>
<evidence type="ECO:0000313" key="4">
    <source>
        <dbReference type="Proteomes" id="UP000504607"/>
    </source>
</evidence>
<dbReference type="GO" id="GO:0008270">
    <property type="term" value="F:zinc ion binding"/>
    <property type="evidence" value="ECO:0007669"/>
    <property type="project" value="InterPro"/>
</dbReference>
<dbReference type="KEGG" id="egu:105042300"/>
<dbReference type="NCBIfam" id="TIGR00756">
    <property type="entry name" value="PPR"/>
    <property type="match status" value="4"/>
</dbReference>
<dbReference type="InterPro" id="IPR002885">
    <property type="entry name" value="PPR_rpt"/>
</dbReference>
<gene>
    <name evidence="5" type="primary">LOC105042300</name>
</gene>
<dbReference type="GO" id="GO:0009451">
    <property type="term" value="P:RNA modification"/>
    <property type="evidence" value="ECO:0007669"/>
    <property type="project" value="InterPro"/>
</dbReference>
<dbReference type="FunFam" id="1.25.40.10:FF:000681">
    <property type="entry name" value="Pentatricopeptide repeat-containing protein"/>
    <property type="match status" value="1"/>
</dbReference>
<feature type="domain" description="DYW" evidence="3">
    <location>
        <begin position="592"/>
        <end position="684"/>
    </location>
</feature>
<dbReference type="FunCoup" id="A0A6I9R0Z6">
    <property type="interactions" value="8"/>
</dbReference>
<evidence type="ECO:0000259" key="3">
    <source>
        <dbReference type="Pfam" id="PF14432"/>
    </source>
</evidence>
<dbReference type="InterPro" id="IPR011990">
    <property type="entry name" value="TPR-like_helical_dom_sf"/>
</dbReference>
<dbReference type="FunFam" id="1.25.40.10:FF:001211">
    <property type="entry name" value="Pentatricopeptide repeat-containing protein"/>
    <property type="match status" value="1"/>
</dbReference>
<dbReference type="GeneID" id="105042300"/>
<protein>
    <submittedName>
        <fullName evidence="5">Pentatricopeptide repeat-containing protein At4g14850</fullName>
    </submittedName>
</protein>
<dbReference type="GO" id="GO:0003723">
    <property type="term" value="F:RNA binding"/>
    <property type="evidence" value="ECO:0007669"/>
    <property type="project" value="InterPro"/>
</dbReference>
<dbReference type="InterPro" id="IPR046848">
    <property type="entry name" value="E_motif"/>
</dbReference>
<accession>A0A6I9R0Z6</accession>
<dbReference type="FunFam" id="1.25.40.10:FF:002131">
    <property type="entry name" value="Putative pentatricopeptide repeat-containing protein At5g09950"/>
    <property type="match status" value="1"/>
</dbReference>
<dbReference type="OrthoDB" id="750109at2759"/>
<dbReference type="AlphaFoldDB" id="A0A6I9R0Z6"/>
<dbReference type="Pfam" id="PF14432">
    <property type="entry name" value="DYW_deaminase"/>
    <property type="match status" value="1"/>
</dbReference>
<dbReference type="Pfam" id="PF20431">
    <property type="entry name" value="E_motif"/>
    <property type="match status" value="1"/>
</dbReference>
<dbReference type="Pfam" id="PF01535">
    <property type="entry name" value="PPR"/>
    <property type="match status" value="5"/>
</dbReference>
<keyword evidence="1" id="KW-0677">Repeat</keyword>
<dbReference type="Pfam" id="PF13041">
    <property type="entry name" value="PPR_2"/>
    <property type="match status" value="1"/>
</dbReference>
<proteinExistence type="predicted"/>
<dbReference type="PANTHER" id="PTHR47926">
    <property type="entry name" value="PENTATRICOPEPTIDE REPEAT-CONTAINING PROTEIN"/>
    <property type="match status" value="1"/>
</dbReference>
<name>A0A6I9R0Z6_ELAGV</name>
<dbReference type="FunFam" id="1.25.40.10:FF:000196">
    <property type="entry name" value="Pentatricopeptide repeat-containing protein At4g14850"/>
    <property type="match status" value="1"/>
</dbReference>
<dbReference type="RefSeq" id="XP_010917746.1">
    <property type="nucleotide sequence ID" value="XM_010919444.3"/>
</dbReference>
<feature type="repeat" description="PPR" evidence="2">
    <location>
        <begin position="73"/>
        <end position="107"/>
    </location>
</feature>
<feature type="repeat" description="PPR" evidence="2">
    <location>
        <begin position="275"/>
        <end position="309"/>
    </location>
</feature>
<dbReference type="Gene3D" id="1.25.40.10">
    <property type="entry name" value="Tetratricopeptide repeat domain"/>
    <property type="match status" value="4"/>
</dbReference>
<keyword evidence="4" id="KW-1185">Reference proteome</keyword>
<sequence>MLSSPDPQSLATAVELAIAARSARLGRAAHAQIVKCLSPLVPSFLSNHLVNMYSKLDLPSAAASTLALDPVPSVVSWTALISGAAQNGRALPALLHFTAMLRASVRPNDFTLPSTFKAAAALRHSLAGRQLHSFSLKTGLINDVFVACGALDMYYKTGLALEARQMFDEMPHKNIVAWNAVMTNAVLDGRPGEAIDAFSKLRLSGESPNTISLCAFFNACAGASYLWLGAQLHAFVIQSGFDSDMSVGNGLIDFYGKCHCVDEARAVFDGMPTKNDVSWCSMIVVYAQNGAEEEAFNVYLDARREGIKPTDFIVSSVLTTCAGLSGLDLGRSVHAVAIRSCIDGNIFVGSALVDMYGKCGSISDAEQAFREMPDRNLVSWNAMIGGYAHYGDAHMALAVFDEMINSGEVAPNYVTLVNVITACSRGGMTREGLDLFETMRERFGIQPRTEHYACVVDLLGRAGMEERAYEFIKEMPVRPSVSVWGALLGACRVHGMTELGRIAAEKLFEIDPQDSGNHVLLSNMFASAGRWEEATEVRKEMKDVGIKKGPGCSWIIWKNVVHVFQAKDTTHERNDEIQAMLAKLRREMQAAGYVPDTQYALYDLEEEEKETEVLQHSEKLALAFGLICIPPGIPIRITKNLRVCGDCHRAIKFISGIVGREIVVRDNNRFHHFKDYQCSCRDYW</sequence>
<evidence type="ECO:0000256" key="1">
    <source>
        <dbReference type="ARBA" id="ARBA00022737"/>
    </source>
</evidence>
<dbReference type="InParanoid" id="A0A6I9R0Z6"/>
<evidence type="ECO:0000313" key="5">
    <source>
        <dbReference type="RefSeq" id="XP_010917746.1"/>
    </source>
</evidence>
<organism evidence="4 5">
    <name type="scientific">Elaeis guineensis var. tenera</name>
    <name type="common">Oil palm</name>
    <dbReference type="NCBI Taxonomy" id="51953"/>
    <lineage>
        <taxon>Eukaryota</taxon>
        <taxon>Viridiplantae</taxon>
        <taxon>Streptophyta</taxon>
        <taxon>Embryophyta</taxon>
        <taxon>Tracheophyta</taxon>
        <taxon>Spermatophyta</taxon>
        <taxon>Magnoliopsida</taxon>
        <taxon>Liliopsida</taxon>
        <taxon>Arecaceae</taxon>
        <taxon>Arecoideae</taxon>
        <taxon>Cocoseae</taxon>
        <taxon>Elaeidinae</taxon>
        <taxon>Elaeis</taxon>
    </lineage>
</organism>
<feature type="repeat" description="PPR" evidence="2">
    <location>
        <begin position="376"/>
        <end position="410"/>
    </location>
</feature>
<dbReference type="InterPro" id="IPR046960">
    <property type="entry name" value="PPR_At4g14850-like_plant"/>
</dbReference>
<dbReference type="InterPro" id="IPR032867">
    <property type="entry name" value="DYW_dom"/>
</dbReference>
<dbReference type="PANTHER" id="PTHR47926:SF398">
    <property type="entry name" value="PENTATRICOPEPTIDE REPEAT-CONTAINING PROTEIN"/>
    <property type="match status" value="1"/>
</dbReference>
<reference evidence="5" key="1">
    <citation type="submission" date="2025-08" db="UniProtKB">
        <authorList>
            <consortium name="RefSeq"/>
        </authorList>
    </citation>
    <scope>IDENTIFICATION</scope>
</reference>
<feature type="repeat" description="PPR" evidence="2">
    <location>
        <begin position="514"/>
        <end position="548"/>
    </location>
</feature>
<dbReference type="Proteomes" id="UP000504607">
    <property type="component" value="Chromosome 3"/>
</dbReference>
<evidence type="ECO:0000256" key="2">
    <source>
        <dbReference type="PROSITE-ProRule" id="PRU00708"/>
    </source>
</evidence>